<dbReference type="Proteomes" id="UP000242715">
    <property type="component" value="Unassembled WGS sequence"/>
</dbReference>
<dbReference type="EMBL" id="DF973563">
    <property type="protein sequence ID" value="GAU34681.1"/>
    <property type="molecule type" value="Genomic_DNA"/>
</dbReference>
<organism evidence="2 3">
    <name type="scientific">Trifolium subterraneum</name>
    <name type="common">Subterranean clover</name>
    <dbReference type="NCBI Taxonomy" id="3900"/>
    <lineage>
        <taxon>Eukaryota</taxon>
        <taxon>Viridiplantae</taxon>
        <taxon>Streptophyta</taxon>
        <taxon>Embryophyta</taxon>
        <taxon>Tracheophyta</taxon>
        <taxon>Spermatophyta</taxon>
        <taxon>Magnoliopsida</taxon>
        <taxon>eudicotyledons</taxon>
        <taxon>Gunneridae</taxon>
        <taxon>Pentapetalae</taxon>
        <taxon>rosids</taxon>
        <taxon>fabids</taxon>
        <taxon>Fabales</taxon>
        <taxon>Fabaceae</taxon>
        <taxon>Papilionoideae</taxon>
        <taxon>50 kb inversion clade</taxon>
        <taxon>NPAAA clade</taxon>
        <taxon>Hologalegina</taxon>
        <taxon>IRL clade</taxon>
        <taxon>Trifolieae</taxon>
        <taxon>Trifolium</taxon>
    </lineage>
</organism>
<name>A0A2Z6MTJ2_TRISU</name>
<dbReference type="AlphaFoldDB" id="A0A2Z6MTJ2"/>
<dbReference type="OrthoDB" id="5853139at2759"/>
<dbReference type="PROSITE" id="PS00639">
    <property type="entry name" value="THIOL_PROTEASE_HIS"/>
    <property type="match status" value="1"/>
</dbReference>
<keyword evidence="3" id="KW-1185">Reference proteome</keyword>
<dbReference type="InterPro" id="IPR038765">
    <property type="entry name" value="Papain-like_cys_pep_sf"/>
</dbReference>
<gene>
    <name evidence="2" type="ORF">TSUD_67310</name>
</gene>
<dbReference type="GO" id="GO:0006508">
    <property type="term" value="P:proteolysis"/>
    <property type="evidence" value="ECO:0007669"/>
    <property type="project" value="InterPro"/>
</dbReference>
<dbReference type="InterPro" id="IPR025660">
    <property type="entry name" value="Pept_his_AS"/>
</dbReference>
<sequence>MIFGATFRPRVVGLRRRRLWKITAFQYIQLFGIGLADDYSLVYWKQLYSLIPGAPRYRIDEFVQIPFTSYDKYNLQKAARQPVAVTIYGIYKGEPPKYYIAHAVLVIGYGTLNGEDYLLIKNSYGPNWGI</sequence>
<evidence type="ECO:0000259" key="1">
    <source>
        <dbReference type="Pfam" id="PF00112"/>
    </source>
</evidence>
<dbReference type="InterPro" id="IPR000668">
    <property type="entry name" value="Peptidase_C1A_C"/>
</dbReference>
<proteinExistence type="predicted"/>
<dbReference type="Gene3D" id="3.90.70.10">
    <property type="entry name" value="Cysteine proteinases"/>
    <property type="match status" value="1"/>
</dbReference>
<dbReference type="Pfam" id="PF00112">
    <property type="entry name" value="Peptidase_C1"/>
    <property type="match status" value="1"/>
</dbReference>
<protein>
    <recommendedName>
        <fullName evidence="1">Peptidase C1A papain C-terminal domain-containing protein</fullName>
    </recommendedName>
</protein>
<dbReference type="GO" id="GO:0008234">
    <property type="term" value="F:cysteine-type peptidase activity"/>
    <property type="evidence" value="ECO:0007669"/>
    <property type="project" value="InterPro"/>
</dbReference>
<reference evidence="3" key="1">
    <citation type="journal article" date="2017" name="Front. Plant Sci.">
        <title>Climate Clever Clovers: New Paradigm to Reduce the Environmental Footprint of Ruminants by Breeding Low Methanogenic Forages Utilizing Haplotype Variation.</title>
        <authorList>
            <person name="Kaur P."/>
            <person name="Appels R."/>
            <person name="Bayer P.E."/>
            <person name="Keeble-Gagnere G."/>
            <person name="Wang J."/>
            <person name="Hirakawa H."/>
            <person name="Shirasawa K."/>
            <person name="Vercoe P."/>
            <person name="Stefanova K."/>
            <person name="Durmic Z."/>
            <person name="Nichols P."/>
            <person name="Revell C."/>
            <person name="Isobe S.N."/>
            <person name="Edwards D."/>
            <person name="Erskine W."/>
        </authorList>
    </citation>
    <scope>NUCLEOTIDE SEQUENCE [LARGE SCALE GENOMIC DNA]</scope>
    <source>
        <strain evidence="3">cv. Daliak</strain>
    </source>
</reference>
<accession>A0A2Z6MTJ2</accession>
<feature type="domain" description="Peptidase C1A papain C-terminal" evidence="1">
    <location>
        <begin position="88"/>
        <end position="129"/>
    </location>
</feature>
<dbReference type="SUPFAM" id="SSF54001">
    <property type="entry name" value="Cysteine proteinases"/>
    <property type="match status" value="1"/>
</dbReference>
<evidence type="ECO:0000313" key="3">
    <source>
        <dbReference type="Proteomes" id="UP000242715"/>
    </source>
</evidence>
<evidence type="ECO:0000313" key="2">
    <source>
        <dbReference type="EMBL" id="GAU34681.1"/>
    </source>
</evidence>